<name>A0A0L0H6F4_SPIPD</name>
<dbReference type="InterPro" id="IPR002067">
    <property type="entry name" value="MCP"/>
</dbReference>
<feature type="repeat" description="Solcar" evidence="9">
    <location>
        <begin position="109"/>
        <end position="193"/>
    </location>
</feature>
<dbReference type="STRING" id="645134.A0A0L0H6F4"/>
<dbReference type="EMBL" id="KQ257467">
    <property type="protein sequence ID" value="KNC96807.1"/>
    <property type="molecule type" value="Genomic_DNA"/>
</dbReference>
<keyword evidence="3 10" id="KW-0813">Transport</keyword>
<keyword evidence="12" id="KW-1185">Reference proteome</keyword>
<gene>
    <name evidence="11" type="ORF">SPPG_08008</name>
</gene>
<dbReference type="GO" id="GO:0031966">
    <property type="term" value="C:mitochondrial membrane"/>
    <property type="evidence" value="ECO:0007669"/>
    <property type="project" value="UniProtKB-SubCell"/>
</dbReference>
<evidence type="ECO:0000256" key="6">
    <source>
        <dbReference type="ARBA" id="ARBA00022989"/>
    </source>
</evidence>
<evidence type="ECO:0000256" key="2">
    <source>
        <dbReference type="ARBA" id="ARBA00006375"/>
    </source>
</evidence>
<keyword evidence="8 9" id="KW-0472">Membrane</keyword>
<evidence type="ECO:0000256" key="4">
    <source>
        <dbReference type="ARBA" id="ARBA00022692"/>
    </source>
</evidence>
<dbReference type="SUPFAM" id="SSF103506">
    <property type="entry name" value="Mitochondrial carrier"/>
    <property type="match status" value="1"/>
</dbReference>
<dbReference type="GO" id="GO:0048250">
    <property type="term" value="P:iron import into the mitochondrion"/>
    <property type="evidence" value="ECO:0007669"/>
    <property type="project" value="TreeGrafter"/>
</dbReference>
<dbReference type="InParanoid" id="A0A0L0H6F4"/>
<dbReference type="Pfam" id="PF00153">
    <property type="entry name" value="Mito_carr"/>
    <property type="match status" value="3"/>
</dbReference>
<evidence type="ECO:0000256" key="10">
    <source>
        <dbReference type="RuleBase" id="RU000488"/>
    </source>
</evidence>
<dbReference type="InterPro" id="IPR023395">
    <property type="entry name" value="MCP_dom_sf"/>
</dbReference>
<dbReference type="Proteomes" id="UP000053201">
    <property type="component" value="Unassembled WGS sequence"/>
</dbReference>
<dbReference type="PANTHER" id="PTHR45758">
    <property type="entry name" value="MITOFERRIN-1-RELATED"/>
    <property type="match status" value="1"/>
</dbReference>
<evidence type="ECO:0000256" key="8">
    <source>
        <dbReference type="ARBA" id="ARBA00023136"/>
    </source>
</evidence>
<dbReference type="PRINTS" id="PR00926">
    <property type="entry name" value="MITOCARRIER"/>
</dbReference>
<evidence type="ECO:0000256" key="5">
    <source>
        <dbReference type="ARBA" id="ARBA00022737"/>
    </source>
</evidence>
<dbReference type="PANTHER" id="PTHR45758:SF4">
    <property type="entry name" value="MITOFERRIN-1"/>
    <property type="match status" value="1"/>
</dbReference>
<dbReference type="RefSeq" id="XP_016604847.1">
    <property type="nucleotide sequence ID" value="XM_016756162.1"/>
</dbReference>
<evidence type="ECO:0000313" key="11">
    <source>
        <dbReference type="EMBL" id="KNC96807.1"/>
    </source>
</evidence>
<comment type="subcellular location">
    <subcellularLocation>
        <location evidence="1">Mitochondrion membrane</location>
        <topology evidence="1">Multi-pass membrane protein</topology>
    </subcellularLocation>
</comment>
<evidence type="ECO:0000313" key="12">
    <source>
        <dbReference type="Proteomes" id="UP000053201"/>
    </source>
</evidence>
<dbReference type="GeneID" id="27691189"/>
<reference evidence="11 12" key="1">
    <citation type="submission" date="2009-08" db="EMBL/GenBank/DDBJ databases">
        <title>The Genome Sequence of Spizellomyces punctatus strain DAOM BR117.</title>
        <authorList>
            <consortium name="The Broad Institute Genome Sequencing Platform"/>
            <person name="Russ C."/>
            <person name="Cuomo C."/>
            <person name="Shea T."/>
            <person name="Young S.K."/>
            <person name="Zeng Q."/>
            <person name="Koehrsen M."/>
            <person name="Haas B."/>
            <person name="Borodovsky M."/>
            <person name="Guigo R."/>
            <person name="Alvarado L."/>
            <person name="Berlin A."/>
            <person name="Bochicchio J."/>
            <person name="Borenstein D."/>
            <person name="Chapman S."/>
            <person name="Chen Z."/>
            <person name="Engels R."/>
            <person name="Freedman E."/>
            <person name="Gellesch M."/>
            <person name="Goldberg J."/>
            <person name="Griggs A."/>
            <person name="Gujja S."/>
            <person name="Heiman D."/>
            <person name="Hepburn T."/>
            <person name="Howarth C."/>
            <person name="Jen D."/>
            <person name="Larson L."/>
            <person name="Lewis B."/>
            <person name="Mehta T."/>
            <person name="Park D."/>
            <person name="Pearson M."/>
            <person name="Roberts A."/>
            <person name="Saif S."/>
            <person name="Shenoy N."/>
            <person name="Sisk P."/>
            <person name="Stolte C."/>
            <person name="Sykes S."/>
            <person name="Thomson T."/>
            <person name="Walk T."/>
            <person name="White J."/>
            <person name="Yandava C."/>
            <person name="Burger G."/>
            <person name="Gray M.W."/>
            <person name="Holland P.W.H."/>
            <person name="King N."/>
            <person name="Lang F.B.F."/>
            <person name="Roger A.J."/>
            <person name="Ruiz-Trillo I."/>
            <person name="Lander E."/>
            <person name="Nusbaum C."/>
        </authorList>
    </citation>
    <scope>NUCLEOTIDE SEQUENCE [LARGE SCALE GENOMIC DNA]</scope>
    <source>
        <strain evidence="11 12">DAOM BR117</strain>
    </source>
</reference>
<dbReference type="AlphaFoldDB" id="A0A0L0H6F4"/>
<dbReference type="OMA" id="WRPMRGM"/>
<keyword evidence="4 9" id="KW-0812">Transmembrane</keyword>
<dbReference type="InterPro" id="IPR018108">
    <property type="entry name" value="MCP_transmembrane"/>
</dbReference>
<evidence type="ECO:0000256" key="3">
    <source>
        <dbReference type="ARBA" id="ARBA00022448"/>
    </source>
</evidence>
<comment type="similarity">
    <text evidence="2 10">Belongs to the mitochondrial carrier (TC 2.A.29) family.</text>
</comment>
<accession>A0A0L0H6F4</accession>
<dbReference type="OrthoDB" id="43906at2759"/>
<dbReference type="FunCoup" id="A0A0L0H6F4">
    <property type="interactions" value="198"/>
</dbReference>
<evidence type="ECO:0000256" key="7">
    <source>
        <dbReference type="ARBA" id="ARBA00023128"/>
    </source>
</evidence>
<feature type="repeat" description="Solcar" evidence="9">
    <location>
        <begin position="200"/>
        <end position="291"/>
    </location>
</feature>
<dbReference type="VEuPathDB" id="FungiDB:SPPG_08008"/>
<keyword evidence="6" id="KW-1133">Transmembrane helix</keyword>
<evidence type="ECO:0000256" key="1">
    <source>
        <dbReference type="ARBA" id="ARBA00004225"/>
    </source>
</evidence>
<dbReference type="Gene3D" id="1.50.40.10">
    <property type="entry name" value="Mitochondrial carrier domain"/>
    <property type="match status" value="2"/>
</dbReference>
<protein>
    <submittedName>
        <fullName evidence="11">Uncharacterized protein</fullName>
    </submittedName>
</protein>
<keyword evidence="5" id="KW-0677">Repeat</keyword>
<dbReference type="GO" id="GO:0015093">
    <property type="term" value="F:ferrous iron transmembrane transporter activity"/>
    <property type="evidence" value="ECO:0007669"/>
    <property type="project" value="TreeGrafter"/>
</dbReference>
<dbReference type="eggNOG" id="KOG0760">
    <property type="taxonomic scope" value="Eukaryota"/>
</dbReference>
<proteinExistence type="inferred from homology"/>
<dbReference type="FunFam" id="1.50.40.10:FF:000029">
    <property type="entry name" value="Solute carrier family 25 member 28"/>
    <property type="match status" value="1"/>
</dbReference>
<dbReference type="PROSITE" id="PS50920">
    <property type="entry name" value="SOLCAR"/>
    <property type="match status" value="3"/>
</dbReference>
<feature type="repeat" description="Solcar" evidence="9">
    <location>
        <begin position="13"/>
        <end position="101"/>
    </location>
</feature>
<organism evidence="11 12">
    <name type="scientific">Spizellomyces punctatus (strain DAOM BR117)</name>
    <dbReference type="NCBI Taxonomy" id="645134"/>
    <lineage>
        <taxon>Eukaryota</taxon>
        <taxon>Fungi</taxon>
        <taxon>Fungi incertae sedis</taxon>
        <taxon>Chytridiomycota</taxon>
        <taxon>Chytridiomycota incertae sedis</taxon>
        <taxon>Chytridiomycetes</taxon>
        <taxon>Spizellomycetales</taxon>
        <taxon>Spizellomycetaceae</taxon>
        <taxon>Spizellomyces</taxon>
    </lineage>
</organism>
<evidence type="ECO:0000256" key="9">
    <source>
        <dbReference type="PROSITE-ProRule" id="PRU00282"/>
    </source>
</evidence>
<keyword evidence="7" id="KW-0496">Mitochondrion</keyword>
<sequence>MADEVDYEALPTTSVATNMLAGALAGITEHTVMYPLDSVKTRMQVLSPSPQAIYSGVANALSRITTAEGFATLWRGVNSVIVGAGPAHALYFASYEKCKEVFSNMDNGYHHVSHAMAGACATIVSDGLMNPFDVVKQRMQVHGSTYRGVTEAALDIFRKEGLSAFYISYPTTLMMTIPFQSIHFATYEYFRKYLNPSGKYDPKTHIVSGAIAGAAAAALTNPLDVAKTLLQTRGAVVDQTIRHASGLAEAFRLIYQRHGLVGFTMGARARILSHMPATAICWTTYEFMKMILSQQPGFQKEPIQLAETPQG</sequence>